<evidence type="ECO:0000259" key="1">
    <source>
        <dbReference type="Pfam" id="PF02517"/>
    </source>
</evidence>
<dbReference type="EMBL" id="JAUSUT010000001">
    <property type="protein sequence ID" value="MDQ0376013.1"/>
    <property type="molecule type" value="Genomic_DNA"/>
</dbReference>
<reference evidence="2 3" key="1">
    <citation type="submission" date="2023-07" db="EMBL/GenBank/DDBJ databases">
        <title>Sequencing the genomes of 1000 actinobacteria strains.</title>
        <authorList>
            <person name="Klenk H.-P."/>
        </authorList>
    </citation>
    <scope>NUCLEOTIDE SEQUENCE [LARGE SCALE GENOMIC DNA]</scope>
    <source>
        <strain evidence="2 3">DSM 45805</strain>
    </source>
</reference>
<name>A0ABU0ELQ4_9PSEU</name>
<protein>
    <submittedName>
        <fullName evidence="2">Membrane protease YdiL (CAAX protease family)</fullName>
    </submittedName>
</protein>
<feature type="domain" description="CAAX prenyl protease 2/Lysostaphin resistance protein A-like" evidence="1">
    <location>
        <begin position="101"/>
        <end position="179"/>
    </location>
</feature>
<keyword evidence="2" id="KW-0645">Protease</keyword>
<organism evidence="2 3">
    <name type="scientific">Amycolatopsis thermophila</name>
    <dbReference type="NCBI Taxonomy" id="206084"/>
    <lineage>
        <taxon>Bacteria</taxon>
        <taxon>Bacillati</taxon>
        <taxon>Actinomycetota</taxon>
        <taxon>Actinomycetes</taxon>
        <taxon>Pseudonocardiales</taxon>
        <taxon>Pseudonocardiaceae</taxon>
        <taxon>Amycolatopsis</taxon>
    </lineage>
</organism>
<gene>
    <name evidence="2" type="ORF">FB470_000007</name>
</gene>
<dbReference type="Pfam" id="PF02517">
    <property type="entry name" value="Rce1-like"/>
    <property type="match status" value="1"/>
</dbReference>
<dbReference type="Proteomes" id="UP001229651">
    <property type="component" value="Unassembled WGS sequence"/>
</dbReference>
<dbReference type="GO" id="GO:0008233">
    <property type="term" value="F:peptidase activity"/>
    <property type="evidence" value="ECO:0007669"/>
    <property type="project" value="UniProtKB-KW"/>
</dbReference>
<dbReference type="GO" id="GO:0006508">
    <property type="term" value="P:proteolysis"/>
    <property type="evidence" value="ECO:0007669"/>
    <property type="project" value="UniProtKB-KW"/>
</dbReference>
<evidence type="ECO:0000313" key="2">
    <source>
        <dbReference type="EMBL" id="MDQ0376013.1"/>
    </source>
</evidence>
<dbReference type="InterPro" id="IPR003675">
    <property type="entry name" value="Rce1/LyrA-like_dom"/>
</dbReference>
<keyword evidence="2" id="KW-0378">Hydrolase</keyword>
<dbReference type="RefSeq" id="WP_306987668.1">
    <property type="nucleotide sequence ID" value="NZ_JAUSUT010000001.1"/>
</dbReference>
<comment type="caution">
    <text evidence="2">The sequence shown here is derived from an EMBL/GenBank/DDBJ whole genome shotgun (WGS) entry which is preliminary data.</text>
</comment>
<evidence type="ECO:0000313" key="3">
    <source>
        <dbReference type="Proteomes" id="UP001229651"/>
    </source>
</evidence>
<sequence length="195" mass="20049">MTPALGLTAASGAGMLGWSLSREPGSPSFFAATGATAAIWFAGGLARCRPSAHGPVLAPLASGAGAFALFRTGVEVARRVPPLRRALRKVVRYATAGNRGAVLLTTLANGAAEEVFFRGAVHEAVGPVRSTALYVLVTGATRNPALVAASAVMGALFAWQREASGGVRAPLLTHLVWSALMVWRLPALVPEPSDP</sequence>
<keyword evidence="3" id="KW-1185">Reference proteome</keyword>
<accession>A0ABU0ELQ4</accession>
<proteinExistence type="predicted"/>